<dbReference type="PROSITE" id="PS50994">
    <property type="entry name" value="INTEGRASE"/>
    <property type="match status" value="1"/>
</dbReference>
<comment type="caution">
    <text evidence="8">The sequence shown here is derived from an EMBL/GenBank/DDBJ whole genome shotgun (WGS) entry which is preliminary data.</text>
</comment>
<feature type="region of interest" description="Disordered" evidence="5">
    <location>
        <begin position="699"/>
        <end position="739"/>
    </location>
</feature>
<gene>
    <name evidence="8" type="ORF">ISN44_As10g006360</name>
</gene>
<dbReference type="PANTHER" id="PTHR42648">
    <property type="entry name" value="TRANSPOSASE, PUTATIVE-RELATED"/>
    <property type="match status" value="1"/>
</dbReference>
<evidence type="ECO:0000313" key="9">
    <source>
        <dbReference type="Proteomes" id="UP000694251"/>
    </source>
</evidence>
<evidence type="ECO:0000259" key="7">
    <source>
        <dbReference type="PROSITE" id="PS50994"/>
    </source>
</evidence>
<dbReference type="InterPro" id="IPR013103">
    <property type="entry name" value="RVT_2"/>
</dbReference>
<dbReference type="InterPro" id="IPR039537">
    <property type="entry name" value="Retrotran_Ty1/copia-like"/>
</dbReference>
<evidence type="ECO:0000256" key="4">
    <source>
        <dbReference type="PROSITE-ProRule" id="PRU00047"/>
    </source>
</evidence>
<keyword evidence="4" id="KW-0863">Zinc-finger</keyword>
<dbReference type="Pfam" id="PF07727">
    <property type="entry name" value="RVT_2"/>
    <property type="match status" value="1"/>
</dbReference>
<dbReference type="InterPro" id="IPR025724">
    <property type="entry name" value="GAG-pre-integrase_dom"/>
</dbReference>
<protein>
    <submittedName>
        <fullName evidence="8">Integrase catalytic core</fullName>
    </submittedName>
</protein>
<keyword evidence="9" id="KW-1185">Reference proteome</keyword>
<evidence type="ECO:0000259" key="6">
    <source>
        <dbReference type="PROSITE" id="PS50158"/>
    </source>
</evidence>
<evidence type="ECO:0000256" key="2">
    <source>
        <dbReference type="ARBA" id="ARBA00022723"/>
    </source>
</evidence>
<dbReference type="InterPro" id="IPR001878">
    <property type="entry name" value="Znf_CCHC"/>
</dbReference>
<dbReference type="Pfam" id="PF25597">
    <property type="entry name" value="SH3_retrovirus"/>
    <property type="match status" value="1"/>
</dbReference>
<dbReference type="CDD" id="cd09272">
    <property type="entry name" value="RNase_HI_RT_Ty1"/>
    <property type="match status" value="1"/>
</dbReference>
<dbReference type="GO" id="GO:0006508">
    <property type="term" value="P:proteolysis"/>
    <property type="evidence" value="ECO:0007669"/>
    <property type="project" value="UniProtKB-KW"/>
</dbReference>
<sequence>MGGLIIKGSDGVATVANCRHDTDQIFPRIAPAATSKDAWDALESEFEGSPQVRLINLQSLRRDYENLKMNEGDVIKVFTDKLIDLGNQLRVHGEQKTDYQIVQKILISLPERFDSIVAVMEQTKDLTSLPVTELIGTLKAHEKRVSSRNENMTEGAFHVLSREGKAVVRPGDMKSNWRDNKGKKWCGFCKKENHMESNCWRKPKKDHSKDSKECYNCGQVGHFSKECRSKKYERAHMSLEDEDIEDHMLFSATEDAPITTKEDVWLVDSGCTNHMTKEERYFTRLDKSIQVPIKVGNGEIVMTAGKGDITVCTSFGKKVIRNVFLVPGLEKNLLSVSQIISIGYSVLFEKKCCTILDPMGKKIMEIQMVNKSFPITWNSSQESALVTREEDVMELWHRRLGHVGNSRMEQMQNKKMVDGLPKFHVNKEICGVCKLGKQAREAFPKESQTKTKEKLEIVHTDVYGPMQTVSLNGSRYFLLFVDDYTHMAWVYFLKQKSEAFPKFKKFKALVETQSGKKIKRLRSDGGGEFTSSEFNDFCDKEGIERQVTVPYSPQQNGVAERMNRSLMEMARTLLADQGLPHKLWAEALFTSNYLQNLLPTKAIEDDVTPIEKWSGHKPTVEHLKVFGSICYVHIPKEKRSKLEEKAKRGIFIGYSSNSKGYRVLLLDEEKVEISRDVAFEEGKKWDWVKRVEVKKNSSIPVSVSQSQEEQRQNISSPVLSQIDEQDINQGGEGSSTPPKKYKSMAEIMQIAPMVDLDGTEACFAVFEEPQCYADACVVKEWRDAMNEEIKMIEKNRTWSLVEKPEKKNVISVKWIYRIKTDANGVPFKYKARLVARGFSQEYGVDYLETFAPVSRHDTIRAVLALAAQMQWKLYQMDVKSAFLNGELEEEIYVAQPPGFIVEGEEEKVLRLRKALYGLKQAPRAWYGRIDSYFLQHGFQRSMNDAALYVMKKDKDILVVSLYVDDIIVTGNNTQLIDKFKEEMKLEFEMTDMGLLNYFLGMEIIQDDQGVFLSQEKYACKLIEKFGMKGSKSVSTPLTPHGKDVEDSEEYGEPTKYRSIIGGLLYLCASRPDLMFASSYLSRYMSRPLNKHYQEAKRVLGYVNGTCHFGVQFSSVENPELHGYSDSDWGGSNEDKKSTSGYVFSLGAAVFCWQSSKQQTVAQSTAEAEYIAVCAATNQAIWLQRLMKDIGFDSQGGVPIYCDNKSAIAIGKNPVQHRRTKHIDIKYHFVREAEHKGLIKLKYAKKRWVNKSTAKVKCKLLICLPKHLATEGLKN</sequence>
<keyword evidence="3" id="KW-0378">Hydrolase</keyword>
<reference evidence="8 9" key="1">
    <citation type="submission" date="2020-12" db="EMBL/GenBank/DDBJ databases">
        <title>Concerted genomic and epigenomic changes stabilize Arabidopsis allopolyploids.</title>
        <authorList>
            <person name="Chen Z."/>
        </authorList>
    </citation>
    <scope>NUCLEOTIDE SEQUENCE [LARGE SCALE GENOMIC DNA]</scope>
    <source>
        <strain evidence="8">As9502</strain>
        <tissue evidence="8">Leaf</tissue>
    </source>
</reference>
<dbReference type="InterPro" id="IPR057670">
    <property type="entry name" value="SH3_retrovirus"/>
</dbReference>
<organism evidence="8 9">
    <name type="scientific">Arabidopsis suecica</name>
    <name type="common">Swedish thale-cress</name>
    <name type="synonym">Cardaminopsis suecica</name>
    <dbReference type="NCBI Taxonomy" id="45249"/>
    <lineage>
        <taxon>Eukaryota</taxon>
        <taxon>Viridiplantae</taxon>
        <taxon>Streptophyta</taxon>
        <taxon>Embryophyta</taxon>
        <taxon>Tracheophyta</taxon>
        <taxon>Spermatophyta</taxon>
        <taxon>Magnoliopsida</taxon>
        <taxon>eudicotyledons</taxon>
        <taxon>Gunneridae</taxon>
        <taxon>Pentapetalae</taxon>
        <taxon>rosids</taxon>
        <taxon>malvids</taxon>
        <taxon>Brassicales</taxon>
        <taxon>Brassicaceae</taxon>
        <taxon>Camelineae</taxon>
        <taxon>Arabidopsis</taxon>
    </lineage>
</organism>
<dbReference type="GO" id="GO:0008270">
    <property type="term" value="F:zinc ion binding"/>
    <property type="evidence" value="ECO:0007669"/>
    <property type="project" value="UniProtKB-KW"/>
</dbReference>
<dbReference type="InterPro" id="IPR001584">
    <property type="entry name" value="Integrase_cat-core"/>
</dbReference>
<feature type="domain" description="CCHC-type" evidence="6">
    <location>
        <begin position="214"/>
        <end position="229"/>
    </location>
</feature>
<keyword evidence="4" id="KW-0862">Zinc</keyword>
<dbReference type="GO" id="GO:0015074">
    <property type="term" value="P:DNA integration"/>
    <property type="evidence" value="ECO:0007669"/>
    <property type="project" value="InterPro"/>
</dbReference>
<dbReference type="PROSITE" id="PS50158">
    <property type="entry name" value="ZF_CCHC"/>
    <property type="match status" value="1"/>
</dbReference>
<dbReference type="Proteomes" id="UP000694251">
    <property type="component" value="Chromosome 10"/>
</dbReference>
<dbReference type="InterPro" id="IPR054722">
    <property type="entry name" value="PolX-like_BBD"/>
</dbReference>
<dbReference type="GO" id="GO:0008233">
    <property type="term" value="F:peptidase activity"/>
    <property type="evidence" value="ECO:0007669"/>
    <property type="project" value="UniProtKB-KW"/>
</dbReference>
<accession>A0A8T1ZSS6</accession>
<dbReference type="AlphaFoldDB" id="A0A8T1ZSS6"/>
<evidence type="ECO:0000256" key="3">
    <source>
        <dbReference type="ARBA" id="ARBA00022801"/>
    </source>
</evidence>
<feature type="domain" description="Integrase catalytic" evidence="7">
    <location>
        <begin position="440"/>
        <end position="617"/>
    </location>
</feature>
<keyword evidence="1" id="KW-0645">Protease</keyword>
<dbReference type="EMBL" id="JAEFBJ010000010">
    <property type="protein sequence ID" value="KAG7563872.1"/>
    <property type="molecule type" value="Genomic_DNA"/>
</dbReference>
<dbReference type="GO" id="GO:0003676">
    <property type="term" value="F:nucleic acid binding"/>
    <property type="evidence" value="ECO:0007669"/>
    <property type="project" value="InterPro"/>
</dbReference>
<evidence type="ECO:0000256" key="5">
    <source>
        <dbReference type="SAM" id="MobiDB-lite"/>
    </source>
</evidence>
<dbReference type="Pfam" id="PF00098">
    <property type="entry name" value="zf-CCHC"/>
    <property type="match status" value="1"/>
</dbReference>
<dbReference type="Pfam" id="PF00665">
    <property type="entry name" value="rve"/>
    <property type="match status" value="1"/>
</dbReference>
<evidence type="ECO:0000313" key="8">
    <source>
        <dbReference type="EMBL" id="KAG7563872.1"/>
    </source>
</evidence>
<dbReference type="OrthoDB" id="1101875at2759"/>
<proteinExistence type="predicted"/>
<dbReference type="SMART" id="SM00343">
    <property type="entry name" value="ZnF_C2HC"/>
    <property type="match status" value="2"/>
</dbReference>
<name>A0A8T1ZSS6_ARASU</name>
<dbReference type="Pfam" id="PF22936">
    <property type="entry name" value="Pol_BBD"/>
    <property type="match status" value="1"/>
</dbReference>
<dbReference type="PANTHER" id="PTHR42648:SF18">
    <property type="entry name" value="RETROTRANSPOSON, UNCLASSIFIED-LIKE PROTEIN"/>
    <property type="match status" value="1"/>
</dbReference>
<keyword evidence="2" id="KW-0479">Metal-binding</keyword>
<dbReference type="Pfam" id="PF13976">
    <property type="entry name" value="gag_pre-integrs"/>
    <property type="match status" value="1"/>
</dbReference>
<dbReference type="Pfam" id="PF14223">
    <property type="entry name" value="Retrotran_gag_2"/>
    <property type="match status" value="1"/>
</dbReference>
<evidence type="ECO:0000256" key="1">
    <source>
        <dbReference type="ARBA" id="ARBA00022670"/>
    </source>
</evidence>